<evidence type="ECO:0000313" key="10">
    <source>
        <dbReference type="Proteomes" id="UP000556436"/>
    </source>
</evidence>
<dbReference type="InterPro" id="IPR058240">
    <property type="entry name" value="rSAM_sf"/>
</dbReference>
<name>A0A7W7PDQ3_STRNE</name>
<dbReference type="SUPFAM" id="SSF102114">
    <property type="entry name" value="Radical SAM enzymes"/>
    <property type="match status" value="1"/>
</dbReference>
<dbReference type="GO" id="GO:0051539">
    <property type="term" value="F:4 iron, 4 sulfur cluster binding"/>
    <property type="evidence" value="ECO:0007669"/>
    <property type="project" value="UniProtKB-KW"/>
</dbReference>
<dbReference type="EMBL" id="JACHJG010000003">
    <property type="protein sequence ID" value="MBB4885857.1"/>
    <property type="molecule type" value="Genomic_DNA"/>
</dbReference>
<dbReference type="GO" id="GO:0016491">
    <property type="term" value="F:oxidoreductase activity"/>
    <property type="evidence" value="ECO:0007669"/>
    <property type="project" value="UniProtKB-KW"/>
</dbReference>
<keyword evidence="4" id="KW-0479">Metal-binding</keyword>
<evidence type="ECO:0000256" key="4">
    <source>
        <dbReference type="ARBA" id="ARBA00022723"/>
    </source>
</evidence>
<dbReference type="Pfam" id="PF13186">
    <property type="entry name" value="SPASM"/>
    <property type="match status" value="1"/>
</dbReference>
<evidence type="ECO:0000256" key="2">
    <source>
        <dbReference type="ARBA" id="ARBA00022485"/>
    </source>
</evidence>
<keyword evidence="6" id="KW-0408">Iron</keyword>
<dbReference type="SFLD" id="SFLDG01067">
    <property type="entry name" value="SPASM/twitch_domain_containing"/>
    <property type="match status" value="1"/>
</dbReference>
<gene>
    <name evidence="9" type="ORF">FHS38_001886</name>
</gene>
<proteinExistence type="predicted"/>
<dbReference type="CDD" id="cd01335">
    <property type="entry name" value="Radical_SAM"/>
    <property type="match status" value="1"/>
</dbReference>
<feature type="domain" description="Radical SAM core" evidence="8">
    <location>
        <begin position="49"/>
        <end position="280"/>
    </location>
</feature>
<dbReference type="PANTHER" id="PTHR11228">
    <property type="entry name" value="RADICAL SAM DOMAIN PROTEIN"/>
    <property type="match status" value="1"/>
</dbReference>
<dbReference type="RefSeq" id="WP_184732725.1">
    <property type="nucleotide sequence ID" value="NZ_BMRW01000003.1"/>
</dbReference>
<dbReference type="Pfam" id="PF04055">
    <property type="entry name" value="Radical_SAM"/>
    <property type="match status" value="1"/>
</dbReference>
<evidence type="ECO:0000259" key="8">
    <source>
        <dbReference type="PROSITE" id="PS51918"/>
    </source>
</evidence>
<evidence type="ECO:0000256" key="7">
    <source>
        <dbReference type="ARBA" id="ARBA00023014"/>
    </source>
</evidence>
<keyword evidence="2" id="KW-0004">4Fe-4S</keyword>
<organism evidence="9 10">
    <name type="scientific">Streptomyces netropsis</name>
    <name type="common">Streptoverticillium netropsis</name>
    <dbReference type="NCBI Taxonomy" id="55404"/>
    <lineage>
        <taxon>Bacteria</taxon>
        <taxon>Bacillati</taxon>
        <taxon>Actinomycetota</taxon>
        <taxon>Actinomycetes</taxon>
        <taxon>Kitasatosporales</taxon>
        <taxon>Streptomycetaceae</taxon>
        <taxon>Streptomyces</taxon>
    </lineage>
</organism>
<keyword evidence="7" id="KW-0411">Iron-sulfur</keyword>
<sequence>MNDTAGVRSYDAAAPTNNRPGLPVVNLDRAHSPQKVLAHGDLLRRFVEGEEIRPVHMRIGIMGACNMRCNFCNFHSPNEEQFYDLFSFKDSIPTENAVSLMRQFAANDGRAVTFCGSGECTIHPGYSAICDAGHEAGLRIGLITNGSRLGRPALAECVASTHTWVRIGLNAGTEATFDEITRDREHTFTSFLRNVSRLRESAIDPDFRIGFNYVITERNHREILAAARVAREAGAHYVRFEPEFYSALGHETIEAVMAEVAGALTEAAALADDGFEVSVPKLDRGPMDQVEAVEGDFDRCHYSRFVTAVGADGHLYPCPQVHLNSRYRIGNVIDDGYAEVLEGGPRAEWEASNPLRTDLCKSCFYRPQNELLELLRRGRIRLDDALASYAVEVPSTLHADFV</sequence>
<evidence type="ECO:0000256" key="5">
    <source>
        <dbReference type="ARBA" id="ARBA00023002"/>
    </source>
</evidence>
<accession>A0A7W7PDQ3</accession>
<dbReference type="Proteomes" id="UP000556436">
    <property type="component" value="Unassembled WGS sequence"/>
</dbReference>
<protein>
    <submittedName>
        <fullName evidence="9">Radical SAM protein with 4Fe4S-binding SPASM domain</fullName>
    </submittedName>
</protein>
<dbReference type="AlphaFoldDB" id="A0A7W7PDQ3"/>
<dbReference type="InterPro" id="IPR007197">
    <property type="entry name" value="rSAM"/>
</dbReference>
<reference evidence="9 10" key="1">
    <citation type="submission" date="2020-08" db="EMBL/GenBank/DDBJ databases">
        <title>Genomic Encyclopedia of Type Strains, Phase III (KMG-III): the genomes of soil and plant-associated and newly described type strains.</title>
        <authorList>
            <person name="Whitman W."/>
        </authorList>
    </citation>
    <scope>NUCLEOTIDE SEQUENCE [LARGE SCALE GENOMIC DNA]</scope>
    <source>
        <strain evidence="9 10">CECT 3265</strain>
    </source>
</reference>
<dbReference type="InterPro" id="IPR050377">
    <property type="entry name" value="Radical_SAM_PqqE_MftC-like"/>
</dbReference>
<dbReference type="InterPro" id="IPR023885">
    <property type="entry name" value="4Fe4S-binding_SPASM_dom"/>
</dbReference>
<dbReference type="Gene3D" id="3.20.20.70">
    <property type="entry name" value="Aldolase class I"/>
    <property type="match status" value="1"/>
</dbReference>
<dbReference type="PANTHER" id="PTHR11228:SF7">
    <property type="entry name" value="PQQA PEPTIDE CYCLASE"/>
    <property type="match status" value="1"/>
</dbReference>
<evidence type="ECO:0000256" key="1">
    <source>
        <dbReference type="ARBA" id="ARBA00001966"/>
    </source>
</evidence>
<dbReference type="PROSITE" id="PS51918">
    <property type="entry name" value="RADICAL_SAM"/>
    <property type="match status" value="1"/>
</dbReference>
<comment type="caution">
    <text evidence="9">The sequence shown here is derived from an EMBL/GenBank/DDBJ whole genome shotgun (WGS) entry which is preliminary data.</text>
</comment>
<evidence type="ECO:0000313" key="9">
    <source>
        <dbReference type="EMBL" id="MBB4885857.1"/>
    </source>
</evidence>
<dbReference type="InterPro" id="IPR013785">
    <property type="entry name" value="Aldolase_TIM"/>
</dbReference>
<keyword evidence="10" id="KW-1185">Reference proteome</keyword>
<dbReference type="PROSITE" id="PS01305">
    <property type="entry name" value="MOAA_NIFB_PQQE"/>
    <property type="match status" value="1"/>
</dbReference>
<comment type="cofactor">
    <cofactor evidence="1">
        <name>[4Fe-4S] cluster</name>
        <dbReference type="ChEBI" id="CHEBI:49883"/>
    </cofactor>
</comment>
<evidence type="ECO:0000256" key="3">
    <source>
        <dbReference type="ARBA" id="ARBA00022691"/>
    </source>
</evidence>
<keyword evidence="5" id="KW-0560">Oxidoreductase</keyword>
<dbReference type="GO" id="GO:0046872">
    <property type="term" value="F:metal ion binding"/>
    <property type="evidence" value="ECO:0007669"/>
    <property type="project" value="UniProtKB-KW"/>
</dbReference>
<dbReference type="InterPro" id="IPR000385">
    <property type="entry name" value="MoaA_NifB_PqqE_Fe-S-bd_CS"/>
</dbReference>
<keyword evidence="3" id="KW-0949">S-adenosyl-L-methionine</keyword>
<evidence type="ECO:0000256" key="6">
    <source>
        <dbReference type="ARBA" id="ARBA00023004"/>
    </source>
</evidence>
<dbReference type="SFLD" id="SFLDS00029">
    <property type="entry name" value="Radical_SAM"/>
    <property type="match status" value="1"/>
</dbReference>